<dbReference type="Pfam" id="PF16220">
    <property type="entry name" value="DUF4880"/>
    <property type="match status" value="1"/>
</dbReference>
<dbReference type="Gene3D" id="2.60.120.1440">
    <property type="match status" value="1"/>
</dbReference>
<dbReference type="GO" id="GO:0016989">
    <property type="term" value="F:sigma factor antagonist activity"/>
    <property type="evidence" value="ECO:0007669"/>
    <property type="project" value="TreeGrafter"/>
</dbReference>
<keyword evidence="4" id="KW-0472">Membrane</keyword>
<accession>A0A840ZKL8</accession>
<proteinExistence type="predicted"/>
<feature type="compositionally biased region" description="Basic residues" evidence="1">
    <location>
        <begin position="79"/>
        <end position="94"/>
    </location>
</feature>
<feature type="region of interest" description="Disordered" evidence="1">
    <location>
        <begin position="69"/>
        <end position="95"/>
    </location>
</feature>
<comment type="caution">
    <text evidence="4">The sequence shown here is derived from an EMBL/GenBank/DDBJ whole genome shotgun (WGS) entry which is preliminary data.</text>
</comment>
<dbReference type="Gene3D" id="3.55.50.30">
    <property type="match status" value="1"/>
</dbReference>
<dbReference type="Pfam" id="PF04773">
    <property type="entry name" value="FecR"/>
    <property type="match status" value="1"/>
</dbReference>
<dbReference type="PANTHER" id="PTHR30273:SF2">
    <property type="entry name" value="PROTEIN FECR"/>
    <property type="match status" value="1"/>
</dbReference>
<dbReference type="RefSeq" id="WP_183570264.1">
    <property type="nucleotide sequence ID" value="NZ_JACHOP010000011.1"/>
</dbReference>
<dbReference type="AlphaFoldDB" id="A0A840ZKL8"/>
<dbReference type="InterPro" id="IPR012373">
    <property type="entry name" value="Ferrdict_sens_TM"/>
</dbReference>
<dbReference type="Proteomes" id="UP000583454">
    <property type="component" value="Unassembled WGS sequence"/>
</dbReference>
<keyword evidence="5" id="KW-1185">Reference proteome</keyword>
<feature type="compositionally biased region" description="Basic and acidic residues" evidence="1">
    <location>
        <begin position="69"/>
        <end position="78"/>
    </location>
</feature>
<evidence type="ECO:0000313" key="4">
    <source>
        <dbReference type="EMBL" id="MBB5758116.1"/>
    </source>
</evidence>
<name>A0A840ZKL8_9HYPH</name>
<dbReference type="PIRSF" id="PIRSF018266">
    <property type="entry name" value="FecR"/>
    <property type="match status" value="1"/>
</dbReference>
<keyword evidence="4" id="KW-0812">Transmembrane</keyword>
<evidence type="ECO:0000259" key="3">
    <source>
        <dbReference type="Pfam" id="PF16220"/>
    </source>
</evidence>
<feature type="domain" description="FecR protein" evidence="2">
    <location>
        <begin position="124"/>
        <end position="215"/>
    </location>
</feature>
<dbReference type="PANTHER" id="PTHR30273">
    <property type="entry name" value="PERIPLASMIC SIGNAL SENSOR AND SIGMA FACTOR ACTIVATOR FECR-RELATED"/>
    <property type="match status" value="1"/>
</dbReference>
<evidence type="ECO:0000313" key="5">
    <source>
        <dbReference type="Proteomes" id="UP000583454"/>
    </source>
</evidence>
<gene>
    <name evidence="4" type="ORF">HNR00_002834</name>
</gene>
<evidence type="ECO:0000259" key="2">
    <source>
        <dbReference type="Pfam" id="PF04773"/>
    </source>
</evidence>
<evidence type="ECO:0000256" key="1">
    <source>
        <dbReference type="SAM" id="MobiDB-lite"/>
    </source>
</evidence>
<dbReference type="EMBL" id="JACHOP010000011">
    <property type="protein sequence ID" value="MBB5758116.1"/>
    <property type="molecule type" value="Genomic_DNA"/>
</dbReference>
<feature type="region of interest" description="Disordered" evidence="1">
    <location>
        <begin position="1"/>
        <end position="22"/>
    </location>
</feature>
<organism evidence="4 5">
    <name type="scientific">Methylorubrum rhodinum</name>
    <dbReference type="NCBI Taxonomy" id="29428"/>
    <lineage>
        <taxon>Bacteria</taxon>
        <taxon>Pseudomonadati</taxon>
        <taxon>Pseudomonadota</taxon>
        <taxon>Alphaproteobacteria</taxon>
        <taxon>Hyphomicrobiales</taxon>
        <taxon>Methylobacteriaceae</taxon>
        <taxon>Methylorubrum</taxon>
    </lineage>
</organism>
<feature type="domain" description="FecR N-terminal" evidence="3">
    <location>
        <begin position="20"/>
        <end position="62"/>
    </location>
</feature>
<dbReference type="InterPro" id="IPR006860">
    <property type="entry name" value="FecR"/>
</dbReference>
<dbReference type="InterPro" id="IPR032623">
    <property type="entry name" value="FecR_N"/>
</dbReference>
<protein>
    <submittedName>
        <fullName evidence="4">Transmembrane sensor</fullName>
    </submittedName>
</protein>
<sequence length="330" mass="35188">MAGTEQTDAERGESDDPVLEEAAGWVARLSSADATEADRAAFDVWLAADPAHAAAHAEMDALWRRLGELPDRRPEAPKQPKKSKSTTGTRRGRGPRAVTGLAAAALLAGVLADRYGLVDRWRADLWSGVGDIAHATLPDGSRVDLNTDTALVLRFTAGERRIALLRGEASFDVVPDAGRPFTVEAGTLSARAVGTRFFVRADGTDSPVGVAEGRVDVAEAGRRALVSAGQAVHRGEDSSLTAEAANVERSMAWRDGRLLFAGQTLSTVLTELGRYRHGRILLLDRRLGERRVTGAFDARDTDEALDAIAATMGARIRRVSPLLVLVGSPL</sequence>
<reference evidence="4 5" key="1">
    <citation type="submission" date="2020-08" db="EMBL/GenBank/DDBJ databases">
        <title>Genomic Encyclopedia of Type Strains, Phase IV (KMG-IV): sequencing the most valuable type-strain genomes for metagenomic binning, comparative biology and taxonomic classification.</title>
        <authorList>
            <person name="Goeker M."/>
        </authorList>
    </citation>
    <scope>NUCLEOTIDE SEQUENCE [LARGE SCALE GENOMIC DNA]</scope>
    <source>
        <strain evidence="4 5">DSM 2163</strain>
    </source>
</reference>